<dbReference type="Proteomes" id="UP001054820">
    <property type="component" value="Chromosome"/>
</dbReference>
<dbReference type="InterPro" id="IPR025669">
    <property type="entry name" value="AAA_dom"/>
</dbReference>
<dbReference type="RefSeq" id="WP_237261455.1">
    <property type="nucleotide sequence ID" value="NZ_AP024202.1"/>
</dbReference>
<accession>A0ABN6CZC5</accession>
<feature type="domain" description="AAA" evidence="1">
    <location>
        <begin position="135"/>
        <end position="301"/>
    </location>
</feature>
<dbReference type="PANTHER" id="PTHR43384:SF13">
    <property type="entry name" value="SLR0110 PROTEIN"/>
    <property type="match status" value="1"/>
</dbReference>
<evidence type="ECO:0000259" key="1">
    <source>
        <dbReference type="Pfam" id="PF13614"/>
    </source>
</evidence>
<sequence>MSTVLQTNSIALRQLFYLGTDEDLKEAVRVSVSSKYLMESLDEVPHIWPEDVSLVLLEYDGNDKSVLEDVNQILTLAKGVAVYILLKQKNADFIIEASHQGVLGFIECPNEVFHILSILHMQERRRQGKNGNVSSLFSLKGGVGCTALATNIASHLNDLTEGRTVLVDLNMPLGDTSLYLNMEGKRLYSLTDFVYNLNRFDENLIYKSLSRHESGLYILSLPSEVTELDTLNGELIKTIIQLLRRYYDHVVIDCASDLSDMTLSSLDESDNIVLVAEPSLSSFRAVNSVIQLTQKLGYVRESIKLIINRSTSQDDSIMSEVIDSFDVDTVVHVANDYLGFNESLNHGQLLKEFKPESNVNRQLLGIANMLHNGSLRPMVEDVVLEKNRMKGIFHKGGAMKFINKLLKKQTKVTKQQSKPSSQTQTVS</sequence>
<dbReference type="Gene3D" id="3.40.50.300">
    <property type="entry name" value="P-loop containing nucleotide triphosphate hydrolases"/>
    <property type="match status" value="1"/>
</dbReference>
<dbReference type="SUPFAM" id="SSF52540">
    <property type="entry name" value="P-loop containing nucleoside triphosphate hydrolases"/>
    <property type="match status" value="1"/>
</dbReference>
<keyword evidence="3" id="KW-1185">Reference proteome</keyword>
<reference evidence="2" key="1">
    <citation type="journal article" date="2022" name="Arch. Microbiol.">
        <title>Thiomicrorhabdus immobilis sp. nov., a mesophilic sulfur-oxidizing bacterium isolated from sediment of a brackish lake in northern Japan.</title>
        <authorList>
            <person name="Kojima H."/>
            <person name="Mochizuki J."/>
            <person name="Kanda M."/>
            <person name="Watanabe T."/>
            <person name="Fukui M."/>
        </authorList>
    </citation>
    <scope>NUCLEOTIDE SEQUENCE</scope>
    <source>
        <strain evidence="2">Am19</strain>
    </source>
</reference>
<protein>
    <recommendedName>
        <fullName evidence="1">AAA domain-containing protein</fullName>
    </recommendedName>
</protein>
<evidence type="ECO:0000313" key="3">
    <source>
        <dbReference type="Proteomes" id="UP001054820"/>
    </source>
</evidence>
<dbReference type="PANTHER" id="PTHR43384">
    <property type="entry name" value="SEPTUM SITE-DETERMINING PROTEIN MIND HOMOLOG, CHLOROPLASTIC-RELATED"/>
    <property type="match status" value="1"/>
</dbReference>
<dbReference type="InterPro" id="IPR027417">
    <property type="entry name" value="P-loop_NTPase"/>
</dbReference>
<dbReference type="Pfam" id="PF13614">
    <property type="entry name" value="AAA_31"/>
    <property type="match status" value="1"/>
</dbReference>
<organism evidence="2 3">
    <name type="scientific">Thiomicrorhabdus immobilis</name>
    <dbReference type="NCBI Taxonomy" id="2791037"/>
    <lineage>
        <taxon>Bacteria</taxon>
        <taxon>Pseudomonadati</taxon>
        <taxon>Pseudomonadota</taxon>
        <taxon>Gammaproteobacteria</taxon>
        <taxon>Thiotrichales</taxon>
        <taxon>Piscirickettsiaceae</taxon>
        <taxon>Thiomicrorhabdus</taxon>
    </lineage>
</organism>
<dbReference type="EMBL" id="AP024202">
    <property type="protein sequence ID" value="BCN93969.1"/>
    <property type="molecule type" value="Genomic_DNA"/>
</dbReference>
<dbReference type="InterPro" id="IPR050625">
    <property type="entry name" value="ParA/MinD_ATPase"/>
</dbReference>
<evidence type="ECO:0000313" key="2">
    <source>
        <dbReference type="EMBL" id="BCN93969.1"/>
    </source>
</evidence>
<proteinExistence type="predicted"/>
<name>A0ABN6CZC5_9GAMM</name>
<gene>
    <name evidence="2" type="ORF">THMIRHAM_17540</name>
</gene>